<dbReference type="PANTHER" id="PTHR40045">
    <property type="entry name" value="YCGG FAMILY PROTEIN"/>
    <property type="match status" value="1"/>
</dbReference>
<reference evidence="1 2" key="1">
    <citation type="submission" date="2017-09" db="EMBL/GenBank/DDBJ databases">
        <title>Sphingomonas ginsenosidimutans KACC 14949, whole genome shotgun sequence.</title>
        <authorList>
            <person name="Feng G."/>
            <person name="Zhu H."/>
        </authorList>
    </citation>
    <scope>NUCLEOTIDE SEQUENCE [LARGE SCALE GENOMIC DNA]</scope>
    <source>
        <strain evidence="1 2">KACC 14949</strain>
    </source>
</reference>
<dbReference type="Pfam" id="PF08892">
    <property type="entry name" value="YqcI_YcgG"/>
    <property type="match status" value="1"/>
</dbReference>
<dbReference type="Proteomes" id="UP000218784">
    <property type="component" value="Unassembled WGS sequence"/>
</dbReference>
<evidence type="ECO:0000313" key="1">
    <source>
        <dbReference type="EMBL" id="PCG09244.1"/>
    </source>
</evidence>
<dbReference type="InterPro" id="IPR014988">
    <property type="entry name" value="Uncharacterised_YqcI/YcgG"/>
</dbReference>
<dbReference type="PANTHER" id="PTHR40045:SF1">
    <property type="entry name" value="YQCI_YCGG FAMILY PROTEIN"/>
    <property type="match status" value="1"/>
</dbReference>
<evidence type="ECO:0000313" key="2">
    <source>
        <dbReference type="Proteomes" id="UP000218784"/>
    </source>
</evidence>
<dbReference type="EMBL" id="NWVD01000003">
    <property type="protein sequence ID" value="PCG09244.1"/>
    <property type="molecule type" value="Genomic_DNA"/>
</dbReference>
<dbReference type="RefSeq" id="WP_066484222.1">
    <property type="nucleotide sequence ID" value="NZ_JAIEOT010000111.1"/>
</dbReference>
<dbReference type="NCBIfam" id="NF041366">
    <property type="entry name" value="GntA_guanitoxin"/>
    <property type="match status" value="1"/>
</dbReference>
<proteinExistence type="predicted"/>
<keyword evidence="2" id="KW-1185">Reference proteome</keyword>
<dbReference type="AlphaFoldDB" id="A0A2A4HY20"/>
<comment type="caution">
    <text evidence="1">The sequence shown here is derived from an EMBL/GenBank/DDBJ whole genome shotgun (WGS) entry which is preliminary data.</text>
</comment>
<sequence length="236" mass="26445">MTIPTTPMFPWVHDAQSALETLLQRHVAARDFPCVGAKAALARGTLMVLACSRIDSAWDDLRIHDALMRFAADYRAEPGLFRSFAVVFDGPDALDEPAFEAALWQRLQSLSDKDVWRGQSYDARVSADPDDPHFSLSFGGEAFFVVGLHPAASRPARRFERPTLVFNLHDQFETLRADGRYETMREAIMVRDEAIAGSRNPMLARHGEMSEARQYSGRAVDPQWRCPFHYGGGDTA</sequence>
<protein>
    <submittedName>
        <fullName evidence="1">YqcI/YcgG family protein</fullName>
    </submittedName>
</protein>
<organism evidence="1 2">
    <name type="scientific">Sphingomonas ginsenosidimutans</name>
    <dbReference type="NCBI Taxonomy" id="862134"/>
    <lineage>
        <taxon>Bacteria</taxon>
        <taxon>Pseudomonadati</taxon>
        <taxon>Pseudomonadota</taxon>
        <taxon>Alphaproteobacteria</taxon>
        <taxon>Sphingomonadales</taxon>
        <taxon>Sphingomonadaceae</taxon>
        <taxon>Sphingomonas</taxon>
    </lineage>
</organism>
<gene>
    <name evidence="1" type="ORF">COA17_10260</name>
</gene>
<accession>A0A2A4HY20</accession>
<name>A0A2A4HY20_9SPHN</name>